<dbReference type="InterPro" id="IPR013149">
    <property type="entry name" value="ADH-like_C"/>
</dbReference>
<proteinExistence type="inferred from homology"/>
<evidence type="ECO:0000256" key="5">
    <source>
        <dbReference type="ARBA" id="ARBA00023002"/>
    </source>
</evidence>
<name>A0A0B8MYQ8_TALPI</name>
<comment type="cofactor">
    <cofactor evidence="1 7">
        <name>Zn(2+)</name>
        <dbReference type="ChEBI" id="CHEBI:29105"/>
    </cofactor>
</comment>
<dbReference type="Pfam" id="PF08240">
    <property type="entry name" value="ADH_N"/>
    <property type="match status" value="1"/>
</dbReference>
<sequence length="349" mass="36965">MGLPQQQLCAWVETPGPDATIAFRDIEVPKPGPGEVLVRLEVSGVCHSDHHSIYGNTPMTTHIAGHEGVGIVVAVGSDVSDDLLHSRVGVSWLHRACGKCEICKVDYTHCPHQDNSGRNVPGTFQEYCLADAEYLFQIPAEIPAAIAAPLLCGGITMYGALVRADLRAGDFVVIPGAGGGLGHLGVQIATSMGLQVIAIDSGPDKEAICRDSGACHFFDFQKSRSSLVEEVRSVAGGIGAHAVLCITGAPSAYESALAMVRSLGKLVCVGIPPSSYRLAISPFEILVRGLRIIGSTVGNRSHMSSLMDLVLQGKVRPTVEVYPFSELPEVMKKLEHATIAGRAVLQIQK</sequence>
<dbReference type="Pfam" id="PF00107">
    <property type="entry name" value="ADH_zinc_N"/>
    <property type="match status" value="1"/>
</dbReference>
<evidence type="ECO:0000256" key="1">
    <source>
        <dbReference type="ARBA" id="ARBA00001947"/>
    </source>
</evidence>
<dbReference type="SUPFAM" id="SSF51735">
    <property type="entry name" value="NAD(P)-binding Rossmann-fold domains"/>
    <property type="match status" value="1"/>
</dbReference>
<dbReference type="GO" id="GO:0005737">
    <property type="term" value="C:cytoplasm"/>
    <property type="evidence" value="ECO:0007669"/>
    <property type="project" value="TreeGrafter"/>
</dbReference>
<keyword evidence="10" id="KW-1185">Reference proteome</keyword>
<organism evidence="9 10">
    <name type="scientific">Talaromyces pinophilus</name>
    <name type="common">Penicillium pinophilum</name>
    <dbReference type="NCBI Taxonomy" id="128442"/>
    <lineage>
        <taxon>Eukaryota</taxon>
        <taxon>Fungi</taxon>
        <taxon>Dikarya</taxon>
        <taxon>Ascomycota</taxon>
        <taxon>Pezizomycotina</taxon>
        <taxon>Eurotiomycetes</taxon>
        <taxon>Eurotiomycetidae</taxon>
        <taxon>Eurotiales</taxon>
        <taxon>Trichocomaceae</taxon>
        <taxon>Talaromyces</taxon>
        <taxon>Talaromyces sect. Talaromyces</taxon>
    </lineage>
</organism>
<dbReference type="InterPro" id="IPR036291">
    <property type="entry name" value="NAD(P)-bd_dom_sf"/>
</dbReference>
<dbReference type="PANTHER" id="PTHR42940">
    <property type="entry name" value="ALCOHOL DEHYDROGENASE 1-RELATED"/>
    <property type="match status" value="1"/>
</dbReference>
<keyword evidence="4 7" id="KW-0862">Zinc</keyword>
<comment type="similarity">
    <text evidence="2 7">Belongs to the zinc-containing alcohol dehydrogenase family.</text>
</comment>
<dbReference type="GO" id="GO:0008270">
    <property type="term" value="F:zinc ion binding"/>
    <property type="evidence" value="ECO:0007669"/>
    <property type="project" value="InterPro"/>
</dbReference>
<dbReference type="InterPro" id="IPR013154">
    <property type="entry name" value="ADH-like_N"/>
</dbReference>
<dbReference type="Gene3D" id="3.40.50.720">
    <property type="entry name" value="NAD(P)-binding Rossmann-like Domain"/>
    <property type="match status" value="1"/>
</dbReference>
<gene>
    <name evidence="9" type="ORF">TCE0_047r18071</name>
</gene>
<dbReference type="PANTHER" id="PTHR42940:SF2">
    <property type="entry name" value="DEHYDROGENASE FAMILY OXIDOREDUCTASE, PUTATIVE (JCVI)-RELATED"/>
    <property type="match status" value="1"/>
</dbReference>
<accession>A0A0B8MYQ8</accession>
<dbReference type="CDD" id="cd08297">
    <property type="entry name" value="CAD3"/>
    <property type="match status" value="1"/>
</dbReference>
<evidence type="ECO:0000259" key="8">
    <source>
        <dbReference type="SMART" id="SM00829"/>
    </source>
</evidence>
<evidence type="ECO:0000256" key="6">
    <source>
        <dbReference type="ARBA" id="ARBA00023027"/>
    </source>
</evidence>
<dbReference type="Gene3D" id="3.90.180.10">
    <property type="entry name" value="Medium-chain alcohol dehydrogenases, catalytic domain"/>
    <property type="match status" value="1"/>
</dbReference>
<dbReference type="InterPro" id="IPR020843">
    <property type="entry name" value="ER"/>
</dbReference>
<evidence type="ECO:0000256" key="7">
    <source>
        <dbReference type="RuleBase" id="RU361277"/>
    </source>
</evidence>
<dbReference type="InterPro" id="IPR011032">
    <property type="entry name" value="GroES-like_sf"/>
</dbReference>
<dbReference type="SMART" id="SM00829">
    <property type="entry name" value="PKS_ER"/>
    <property type="match status" value="1"/>
</dbReference>
<evidence type="ECO:0000256" key="2">
    <source>
        <dbReference type="ARBA" id="ARBA00008072"/>
    </source>
</evidence>
<dbReference type="FunFam" id="3.40.50.720:FF:000039">
    <property type="entry name" value="Alcohol dehydrogenase AdhP"/>
    <property type="match status" value="1"/>
</dbReference>
<evidence type="ECO:0000256" key="3">
    <source>
        <dbReference type="ARBA" id="ARBA00022723"/>
    </source>
</evidence>
<feature type="domain" description="Enoyl reductase (ER)" evidence="8">
    <location>
        <begin position="16"/>
        <end position="345"/>
    </location>
</feature>
<reference evidence="10" key="1">
    <citation type="journal article" date="2015" name="Genome Announc.">
        <title>Draft genome sequence of Talaromyces cellulolyticus strain Y-94, a source of lignocellulosic biomass-degrading enzymes.</title>
        <authorList>
            <person name="Fujii T."/>
            <person name="Koike H."/>
            <person name="Sawayama S."/>
            <person name="Yano S."/>
            <person name="Inoue H."/>
        </authorList>
    </citation>
    <scope>NUCLEOTIDE SEQUENCE [LARGE SCALE GENOMIC DNA]</scope>
    <source>
        <strain evidence="10">Y-94</strain>
    </source>
</reference>
<dbReference type="SUPFAM" id="SSF50129">
    <property type="entry name" value="GroES-like"/>
    <property type="match status" value="1"/>
</dbReference>
<dbReference type="PROSITE" id="PS00059">
    <property type="entry name" value="ADH_ZINC"/>
    <property type="match status" value="1"/>
</dbReference>
<keyword evidence="3 7" id="KW-0479">Metal-binding</keyword>
<evidence type="ECO:0000313" key="9">
    <source>
        <dbReference type="EMBL" id="GAM43339.1"/>
    </source>
</evidence>
<evidence type="ECO:0000256" key="4">
    <source>
        <dbReference type="ARBA" id="ARBA00022833"/>
    </source>
</evidence>
<dbReference type="GO" id="GO:0004022">
    <property type="term" value="F:alcohol dehydrogenase (NAD+) activity"/>
    <property type="evidence" value="ECO:0007669"/>
    <property type="project" value="TreeGrafter"/>
</dbReference>
<keyword evidence="5" id="KW-0560">Oxidoreductase</keyword>
<protein>
    <recommendedName>
        <fullName evidence="8">Enoyl reductase (ER) domain-containing protein</fullName>
    </recommendedName>
</protein>
<evidence type="ECO:0000313" key="10">
    <source>
        <dbReference type="Proteomes" id="UP000053095"/>
    </source>
</evidence>
<dbReference type="EMBL" id="DF933843">
    <property type="protein sequence ID" value="GAM43339.1"/>
    <property type="molecule type" value="Genomic_DNA"/>
</dbReference>
<dbReference type="AlphaFoldDB" id="A0A0B8MYQ8"/>
<keyword evidence="6" id="KW-0520">NAD</keyword>
<dbReference type="Proteomes" id="UP000053095">
    <property type="component" value="Unassembled WGS sequence"/>
</dbReference>
<dbReference type="InterPro" id="IPR002328">
    <property type="entry name" value="ADH_Zn_CS"/>
</dbReference>